<sequence>MRILTLPASTSSTGPQFVKLGRISHGGKLLHFIISASTQDGHIAYQTRSPETALERARSLESVQAQDVQVSDMHGRVYDPDGFDRCFVRSEATTTVGEAA</sequence>
<evidence type="ECO:0000313" key="1">
    <source>
        <dbReference type="EMBL" id="AWN40124.1"/>
    </source>
</evidence>
<name>A0A2U8W203_9HYPH</name>
<dbReference type="Proteomes" id="UP000245926">
    <property type="component" value="Chromosome"/>
</dbReference>
<protein>
    <submittedName>
        <fullName evidence="1">Uncharacterized protein</fullName>
    </submittedName>
</protein>
<accession>A0A2U8W203</accession>
<keyword evidence="2" id="KW-1185">Reference proteome</keyword>
<dbReference type="EMBL" id="CP029550">
    <property type="protein sequence ID" value="AWN40124.1"/>
    <property type="molecule type" value="Genomic_DNA"/>
</dbReference>
<dbReference type="AlphaFoldDB" id="A0A2U8W203"/>
<gene>
    <name evidence="1" type="ORF">DK389_05685</name>
</gene>
<evidence type="ECO:0000313" key="2">
    <source>
        <dbReference type="Proteomes" id="UP000245926"/>
    </source>
</evidence>
<proteinExistence type="predicted"/>
<organism evidence="1 2">
    <name type="scientific">Methylobacterium durans</name>
    <dbReference type="NCBI Taxonomy" id="2202825"/>
    <lineage>
        <taxon>Bacteria</taxon>
        <taxon>Pseudomonadati</taxon>
        <taxon>Pseudomonadota</taxon>
        <taxon>Alphaproteobacteria</taxon>
        <taxon>Hyphomicrobiales</taxon>
        <taxon>Methylobacteriaceae</taxon>
        <taxon>Methylobacterium</taxon>
    </lineage>
</organism>
<dbReference type="OrthoDB" id="7999718at2"/>
<reference evidence="2" key="1">
    <citation type="submission" date="2018-05" db="EMBL/GenBank/DDBJ databases">
        <title>Complete Genome Sequence of Methylobacterium sp. 17SD2-17.</title>
        <authorList>
            <person name="Srinivasan S."/>
        </authorList>
    </citation>
    <scope>NUCLEOTIDE SEQUENCE [LARGE SCALE GENOMIC DNA]</scope>
    <source>
        <strain evidence="2">17SD2-17</strain>
    </source>
</reference>
<dbReference type="KEGG" id="mets:DK389_05685"/>